<feature type="transmembrane region" description="Helical" evidence="9">
    <location>
        <begin position="174"/>
        <end position="200"/>
    </location>
</feature>
<feature type="transmembrane region" description="Helical" evidence="9">
    <location>
        <begin position="50"/>
        <end position="67"/>
    </location>
</feature>
<dbReference type="UniPathway" id="UPA00666"/>
<evidence type="ECO:0000256" key="1">
    <source>
        <dbReference type="ARBA" id="ARBA00004651"/>
    </source>
</evidence>
<keyword evidence="6 9" id="KW-1133">Transmembrane helix</keyword>
<keyword evidence="4 9" id="KW-0808">Transferase</keyword>
<dbReference type="InterPro" id="IPR003010">
    <property type="entry name" value="C-N_Hydrolase"/>
</dbReference>
<evidence type="ECO:0000256" key="8">
    <source>
        <dbReference type="ARBA" id="ARBA00023315"/>
    </source>
</evidence>
<protein>
    <recommendedName>
        <fullName evidence="9">Apolipoprotein N-acyltransferase</fullName>
        <shortName evidence="9">ALP N-acyltransferase</shortName>
        <ecNumber evidence="9">2.3.1.269</ecNumber>
    </recommendedName>
</protein>
<comment type="caution">
    <text evidence="11">The sequence shown here is derived from an EMBL/GenBank/DDBJ whole genome shotgun (WGS) entry which is preliminary data.</text>
</comment>
<comment type="function">
    <text evidence="9">Catalyzes the phospholipid dependent N-acylation of the N-terminal cysteine of apolipoprotein, the last step in lipoprotein maturation.</text>
</comment>
<dbReference type="PROSITE" id="PS50263">
    <property type="entry name" value="CN_HYDROLASE"/>
    <property type="match status" value="1"/>
</dbReference>
<comment type="subcellular location">
    <subcellularLocation>
        <location evidence="1 9">Cell membrane</location>
        <topology evidence="1 9">Multi-pass membrane protein</topology>
    </subcellularLocation>
</comment>
<comment type="catalytic activity">
    <reaction evidence="9">
        <text>N-terminal S-1,2-diacyl-sn-glyceryl-L-cysteinyl-[lipoprotein] + a glycerophospholipid = N-acyl-S-1,2-diacyl-sn-glyceryl-L-cysteinyl-[lipoprotein] + a 2-acyl-sn-glycero-3-phospholipid + H(+)</text>
        <dbReference type="Rhea" id="RHEA:48228"/>
        <dbReference type="Rhea" id="RHEA-COMP:14681"/>
        <dbReference type="Rhea" id="RHEA-COMP:14684"/>
        <dbReference type="ChEBI" id="CHEBI:15378"/>
        <dbReference type="ChEBI" id="CHEBI:136912"/>
        <dbReference type="ChEBI" id="CHEBI:140656"/>
        <dbReference type="ChEBI" id="CHEBI:140657"/>
        <dbReference type="ChEBI" id="CHEBI:140660"/>
        <dbReference type="EC" id="2.3.1.269"/>
    </reaction>
</comment>
<dbReference type="GO" id="GO:0005886">
    <property type="term" value="C:plasma membrane"/>
    <property type="evidence" value="ECO:0007669"/>
    <property type="project" value="UniProtKB-SubCell"/>
</dbReference>
<evidence type="ECO:0000256" key="9">
    <source>
        <dbReference type="HAMAP-Rule" id="MF_01148"/>
    </source>
</evidence>
<dbReference type="Gene3D" id="3.60.110.10">
    <property type="entry name" value="Carbon-nitrogen hydrolase"/>
    <property type="match status" value="1"/>
</dbReference>
<keyword evidence="7 9" id="KW-0472">Membrane</keyword>
<dbReference type="CDD" id="cd07571">
    <property type="entry name" value="ALP_N-acyl_transferase"/>
    <property type="match status" value="1"/>
</dbReference>
<dbReference type="GO" id="GO:0016410">
    <property type="term" value="F:N-acyltransferase activity"/>
    <property type="evidence" value="ECO:0007669"/>
    <property type="project" value="UniProtKB-UniRule"/>
</dbReference>
<dbReference type="AlphaFoldDB" id="A0A512MDR0"/>
<organism evidence="11 12">
    <name type="scientific">Brevifollis gellanilyticus</name>
    <dbReference type="NCBI Taxonomy" id="748831"/>
    <lineage>
        <taxon>Bacteria</taxon>
        <taxon>Pseudomonadati</taxon>
        <taxon>Verrucomicrobiota</taxon>
        <taxon>Verrucomicrobiia</taxon>
        <taxon>Verrucomicrobiales</taxon>
        <taxon>Verrucomicrobiaceae</taxon>
    </lineage>
</organism>
<gene>
    <name evidence="9 11" type="primary">lnt</name>
    <name evidence="11" type="ORF">BGE01nite_41650</name>
</gene>
<dbReference type="SUPFAM" id="SSF56317">
    <property type="entry name" value="Carbon-nitrogen hydrolase"/>
    <property type="match status" value="1"/>
</dbReference>
<dbReference type="InterPro" id="IPR036526">
    <property type="entry name" value="C-N_Hydrolase_sf"/>
</dbReference>
<keyword evidence="11" id="KW-0449">Lipoprotein</keyword>
<evidence type="ECO:0000256" key="7">
    <source>
        <dbReference type="ARBA" id="ARBA00023136"/>
    </source>
</evidence>
<evidence type="ECO:0000256" key="3">
    <source>
        <dbReference type="ARBA" id="ARBA00022475"/>
    </source>
</evidence>
<dbReference type="InterPro" id="IPR004563">
    <property type="entry name" value="Apolipo_AcylTrfase"/>
</dbReference>
<dbReference type="InterPro" id="IPR045378">
    <property type="entry name" value="LNT_N"/>
</dbReference>
<name>A0A512MDR0_9BACT</name>
<dbReference type="HAMAP" id="MF_01148">
    <property type="entry name" value="Lnt"/>
    <property type="match status" value="1"/>
</dbReference>
<feature type="transmembrane region" description="Helical" evidence="9">
    <location>
        <begin position="87"/>
        <end position="112"/>
    </location>
</feature>
<evidence type="ECO:0000256" key="6">
    <source>
        <dbReference type="ARBA" id="ARBA00022989"/>
    </source>
</evidence>
<dbReference type="EC" id="2.3.1.269" evidence="9"/>
<dbReference type="PANTHER" id="PTHR38686:SF1">
    <property type="entry name" value="APOLIPOPROTEIN N-ACYLTRANSFERASE"/>
    <property type="match status" value="1"/>
</dbReference>
<accession>A0A512MDR0</accession>
<keyword evidence="5 9" id="KW-0812">Transmembrane</keyword>
<feature type="transmembrane region" description="Helical" evidence="9">
    <location>
        <begin position="133"/>
        <end position="154"/>
    </location>
</feature>
<comment type="pathway">
    <text evidence="9">Protein modification; lipoprotein biosynthesis (N-acyl transfer).</text>
</comment>
<comment type="similarity">
    <text evidence="2 9">Belongs to the CN hydrolase family. Apolipoprotein N-acyltransferase subfamily.</text>
</comment>
<keyword evidence="3 9" id="KW-1003">Cell membrane</keyword>
<dbReference type="Pfam" id="PF00795">
    <property type="entry name" value="CN_hydrolase"/>
    <property type="match status" value="1"/>
</dbReference>
<dbReference type="RefSeq" id="WP_146853238.1">
    <property type="nucleotide sequence ID" value="NZ_BKAG01000037.1"/>
</dbReference>
<dbReference type="PANTHER" id="PTHR38686">
    <property type="entry name" value="APOLIPOPROTEIN N-ACYLTRANSFERASE"/>
    <property type="match status" value="1"/>
</dbReference>
<dbReference type="Pfam" id="PF20154">
    <property type="entry name" value="LNT_N"/>
    <property type="match status" value="1"/>
</dbReference>
<feature type="transmembrane region" description="Helical" evidence="9">
    <location>
        <begin position="221"/>
        <end position="241"/>
    </location>
</feature>
<evidence type="ECO:0000256" key="5">
    <source>
        <dbReference type="ARBA" id="ARBA00022692"/>
    </source>
</evidence>
<dbReference type="NCBIfam" id="TIGR00546">
    <property type="entry name" value="lnt"/>
    <property type="match status" value="1"/>
</dbReference>
<sequence>MNNLLPLLSGGLLVFGFPNWNQEWLIWLGLLPLLIVLWNPQSKGSGFKAGYLAGLAFFIPNLAWVRHSSRVQAGAINDSWIGLGPEMMGFGALIGLSAYCAVYFGLWGWFVSRYAKPDIVKMTKSSWQESTLESLRCSLLAAAAWVGCEWLRSTTVFTGFGWNGLGVGLHQNKVIIQAADLVGVMGLSFLPVLVVCTGWNTLRRQLAIYHGTGTCRTRLDFTLALVLLLATAGYGMTRILAKPEESVTVRTLLVQPNVLQVEAWSGERAPEIYENLARYTRLYAEARDGNSGMDLVVWPESALPVHLYGNGERWGLPKHETYFNELLSMGAFSLMTGTEIYESPEPGRGGHVSAVLFRANYTHRQEYHKVHLVPFGEYLPFGDYPPFSLLRGVIPGDFTPGTSTEPLKLEKPDVDIIPLICFEDTVGRLARKFARPGPQMIVNLTNDGWFLNSNQMEVHVANAKFRAIELRRPMVRATNTGVTCFIDTLGSITHRLADPETGSTLIEGCLPGEVKVPTTGEMTLYVRFGDWFALVSLALCAFQYVLHRMSRKSTCQA</sequence>
<evidence type="ECO:0000259" key="10">
    <source>
        <dbReference type="PROSITE" id="PS50263"/>
    </source>
</evidence>
<dbReference type="OrthoDB" id="9811121at2"/>
<keyword evidence="8 9" id="KW-0012">Acyltransferase</keyword>
<dbReference type="EMBL" id="BKAG01000037">
    <property type="protein sequence ID" value="GEP44874.1"/>
    <property type="molecule type" value="Genomic_DNA"/>
</dbReference>
<evidence type="ECO:0000256" key="2">
    <source>
        <dbReference type="ARBA" id="ARBA00010065"/>
    </source>
</evidence>
<feature type="transmembrane region" description="Helical" evidence="9">
    <location>
        <begin position="524"/>
        <end position="546"/>
    </location>
</feature>
<dbReference type="GO" id="GO:0042158">
    <property type="term" value="P:lipoprotein biosynthetic process"/>
    <property type="evidence" value="ECO:0007669"/>
    <property type="project" value="UniProtKB-UniRule"/>
</dbReference>
<reference evidence="11 12" key="1">
    <citation type="submission" date="2019-07" db="EMBL/GenBank/DDBJ databases">
        <title>Whole genome shotgun sequence of Brevifollis gellanilyticus NBRC 108608.</title>
        <authorList>
            <person name="Hosoyama A."/>
            <person name="Uohara A."/>
            <person name="Ohji S."/>
            <person name="Ichikawa N."/>
        </authorList>
    </citation>
    <scope>NUCLEOTIDE SEQUENCE [LARGE SCALE GENOMIC DNA]</scope>
    <source>
        <strain evidence="11 12">NBRC 108608</strain>
    </source>
</reference>
<evidence type="ECO:0000256" key="4">
    <source>
        <dbReference type="ARBA" id="ARBA00022679"/>
    </source>
</evidence>
<evidence type="ECO:0000313" key="11">
    <source>
        <dbReference type="EMBL" id="GEP44874.1"/>
    </source>
</evidence>
<dbReference type="Proteomes" id="UP000321577">
    <property type="component" value="Unassembled WGS sequence"/>
</dbReference>
<keyword evidence="12" id="KW-1185">Reference proteome</keyword>
<feature type="domain" description="CN hydrolase" evidence="10">
    <location>
        <begin position="254"/>
        <end position="516"/>
    </location>
</feature>
<proteinExistence type="inferred from homology"/>
<evidence type="ECO:0000313" key="12">
    <source>
        <dbReference type="Proteomes" id="UP000321577"/>
    </source>
</evidence>
<feature type="transmembrane region" description="Helical" evidence="9">
    <location>
        <begin position="20"/>
        <end position="38"/>
    </location>
</feature>